<feature type="transmembrane region" description="Helical" evidence="14">
    <location>
        <begin position="20"/>
        <end position="39"/>
    </location>
</feature>
<evidence type="ECO:0000256" key="8">
    <source>
        <dbReference type="ARBA" id="ARBA00022741"/>
    </source>
</evidence>
<keyword evidence="8" id="KW-0547">Nucleotide-binding</keyword>
<evidence type="ECO:0000256" key="6">
    <source>
        <dbReference type="ARBA" id="ARBA00022679"/>
    </source>
</evidence>
<dbReference type="PRINTS" id="PR00344">
    <property type="entry name" value="BCTRLSENSOR"/>
</dbReference>
<keyword evidence="17" id="KW-1185">Reference proteome</keyword>
<dbReference type="InterPro" id="IPR004358">
    <property type="entry name" value="Sig_transdc_His_kin-like_C"/>
</dbReference>
<comment type="catalytic activity">
    <reaction evidence="1">
        <text>ATP + protein L-histidine = ADP + protein N-phospho-L-histidine.</text>
        <dbReference type="EC" id="2.7.13.3"/>
    </reaction>
</comment>
<dbReference type="EC" id="2.7.13.3" evidence="3"/>
<keyword evidence="13 14" id="KW-0472">Membrane</keyword>
<dbReference type="CDD" id="cd18773">
    <property type="entry name" value="PDC1_HK_sensor"/>
    <property type="match status" value="1"/>
</dbReference>
<dbReference type="InterPro" id="IPR050980">
    <property type="entry name" value="2C_sensor_his_kinase"/>
</dbReference>
<dbReference type="InterPro" id="IPR035965">
    <property type="entry name" value="PAS-like_dom_sf"/>
</dbReference>
<dbReference type="InterPro" id="IPR036890">
    <property type="entry name" value="HATPase_C_sf"/>
</dbReference>
<evidence type="ECO:0000256" key="2">
    <source>
        <dbReference type="ARBA" id="ARBA00004651"/>
    </source>
</evidence>
<evidence type="ECO:0000256" key="11">
    <source>
        <dbReference type="ARBA" id="ARBA00022989"/>
    </source>
</evidence>
<dbReference type="SUPFAM" id="SSF55785">
    <property type="entry name" value="PYP-like sensor domain (PAS domain)"/>
    <property type="match status" value="1"/>
</dbReference>
<evidence type="ECO:0000256" key="4">
    <source>
        <dbReference type="ARBA" id="ARBA00022475"/>
    </source>
</evidence>
<name>A0AAE4CNC6_9ACTN</name>
<dbReference type="RefSeq" id="WP_310269425.1">
    <property type="nucleotide sequence ID" value="NZ_JAVDXW010000001.1"/>
</dbReference>
<comment type="caution">
    <text evidence="16">The sequence shown here is derived from an EMBL/GenBank/DDBJ whole genome shotgun (WGS) entry which is preliminary data.</text>
</comment>
<evidence type="ECO:0000256" key="10">
    <source>
        <dbReference type="ARBA" id="ARBA00022840"/>
    </source>
</evidence>
<dbReference type="PANTHER" id="PTHR44936:SF9">
    <property type="entry name" value="SENSOR PROTEIN CREC"/>
    <property type="match status" value="1"/>
</dbReference>
<dbReference type="GO" id="GO:0000160">
    <property type="term" value="P:phosphorelay signal transduction system"/>
    <property type="evidence" value="ECO:0007669"/>
    <property type="project" value="UniProtKB-KW"/>
</dbReference>
<dbReference type="PANTHER" id="PTHR44936">
    <property type="entry name" value="SENSOR PROTEIN CREC"/>
    <property type="match status" value="1"/>
</dbReference>
<dbReference type="GO" id="GO:0004673">
    <property type="term" value="F:protein histidine kinase activity"/>
    <property type="evidence" value="ECO:0007669"/>
    <property type="project" value="UniProtKB-EC"/>
</dbReference>
<gene>
    <name evidence="16" type="ORF">JOF55_000704</name>
</gene>
<evidence type="ECO:0000256" key="3">
    <source>
        <dbReference type="ARBA" id="ARBA00012438"/>
    </source>
</evidence>
<dbReference type="PROSITE" id="PS50109">
    <property type="entry name" value="HIS_KIN"/>
    <property type="match status" value="1"/>
</dbReference>
<feature type="transmembrane region" description="Helical" evidence="14">
    <location>
        <begin position="176"/>
        <end position="197"/>
    </location>
</feature>
<dbReference type="Pfam" id="PF17203">
    <property type="entry name" value="sCache_3_2"/>
    <property type="match status" value="1"/>
</dbReference>
<evidence type="ECO:0000256" key="9">
    <source>
        <dbReference type="ARBA" id="ARBA00022777"/>
    </source>
</evidence>
<dbReference type="InterPro" id="IPR033463">
    <property type="entry name" value="sCache_3"/>
</dbReference>
<evidence type="ECO:0000256" key="7">
    <source>
        <dbReference type="ARBA" id="ARBA00022692"/>
    </source>
</evidence>
<dbReference type="Gene3D" id="3.30.450.20">
    <property type="entry name" value="PAS domain"/>
    <property type="match status" value="2"/>
</dbReference>
<dbReference type="InterPro" id="IPR003594">
    <property type="entry name" value="HATPase_dom"/>
</dbReference>
<dbReference type="GO" id="GO:0005524">
    <property type="term" value="F:ATP binding"/>
    <property type="evidence" value="ECO:0007669"/>
    <property type="project" value="UniProtKB-KW"/>
</dbReference>
<keyword evidence="9 16" id="KW-0418">Kinase</keyword>
<evidence type="ECO:0000256" key="1">
    <source>
        <dbReference type="ARBA" id="ARBA00000085"/>
    </source>
</evidence>
<keyword evidence="10" id="KW-0067">ATP-binding</keyword>
<accession>A0AAE4CNC6</accession>
<dbReference type="GO" id="GO:0005886">
    <property type="term" value="C:plasma membrane"/>
    <property type="evidence" value="ECO:0007669"/>
    <property type="project" value="UniProtKB-SubCell"/>
</dbReference>
<keyword evidence="5" id="KW-0597">Phosphoprotein</keyword>
<evidence type="ECO:0000313" key="17">
    <source>
        <dbReference type="Proteomes" id="UP001180845"/>
    </source>
</evidence>
<comment type="subcellular location">
    <subcellularLocation>
        <location evidence="2">Cell membrane</location>
        <topology evidence="2">Multi-pass membrane protein</topology>
    </subcellularLocation>
</comment>
<evidence type="ECO:0000259" key="15">
    <source>
        <dbReference type="PROSITE" id="PS50109"/>
    </source>
</evidence>
<keyword evidence="4" id="KW-1003">Cell membrane</keyword>
<evidence type="ECO:0000256" key="13">
    <source>
        <dbReference type="ARBA" id="ARBA00023136"/>
    </source>
</evidence>
<dbReference type="SUPFAM" id="SSF55874">
    <property type="entry name" value="ATPase domain of HSP90 chaperone/DNA topoisomerase II/histidine kinase"/>
    <property type="match status" value="1"/>
</dbReference>
<organism evidence="16 17">
    <name type="scientific">Haloactinomyces albus</name>
    <dbReference type="NCBI Taxonomy" id="1352928"/>
    <lineage>
        <taxon>Bacteria</taxon>
        <taxon>Bacillati</taxon>
        <taxon>Actinomycetota</taxon>
        <taxon>Actinomycetes</taxon>
        <taxon>Actinopolysporales</taxon>
        <taxon>Actinopolysporaceae</taxon>
        <taxon>Haloactinomyces</taxon>
    </lineage>
</organism>
<evidence type="ECO:0000256" key="5">
    <source>
        <dbReference type="ARBA" id="ARBA00022553"/>
    </source>
</evidence>
<dbReference type="Proteomes" id="UP001180845">
    <property type="component" value="Unassembled WGS sequence"/>
</dbReference>
<feature type="domain" description="Histidine kinase" evidence="15">
    <location>
        <begin position="318"/>
        <end position="533"/>
    </location>
</feature>
<reference evidence="16" key="1">
    <citation type="submission" date="2023-07" db="EMBL/GenBank/DDBJ databases">
        <title>Sequencing the genomes of 1000 actinobacteria strains.</title>
        <authorList>
            <person name="Klenk H.-P."/>
        </authorList>
    </citation>
    <scope>NUCLEOTIDE SEQUENCE</scope>
    <source>
        <strain evidence="16">DSM 45977</strain>
    </source>
</reference>
<dbReference type="EMBL" id="JAVDXW010000001">
    <property type="protein sequence ID" value="MDR7300523.1"/>
    <property type="molecule type" value="Genomic_DNA"/>
</dbReference>
<dbReference type="AlphaFoldDB" id="A0AAE4CNC6"/>
<dbReference type="InterPro" id="IPR029151">
    <property type="entry name" value="Sensor-like_sf"/>
</dbReference>
<protein>
    <recommendedName>
        <fullName evidence="3">histidine kinase</fullName>
        <ecNumber evidence="3">2.7.13.3</ecNumber>
    </recommendedName>
</protein>
<evidence type="ECO:0000256" key="14">
    <source>
        <dbReference type="SAM" id="Phobius"/>
    </source>
</evidence>
<proteinExistence type="predicted"/>
<evidence type="ECO:0000313" key="16">
    <source>
        <dbReference type="EMBL" id="MDR7300523.1"/>
    </source>
</evidence>
<dbReference type="SUPFAM" id="SSF103190">
    <property type="entry name" value="Sensory domain-like"/>
    <property type="match status" value="1"/>
</dbReference>
<dbReference type="InterPro" id="IPR005467">
    <property type="entry name" value="His_kinase_dom"/>
</dbReference>
<keyword evidence="11 14" id="KW-1133">Transmembrane helix</keyword>
<dbReference type="Gene3D" id="3.30.565.10">
    <property type="entry name" value="Histidine kinase-like ATPase, C-terminal domain"/>
    <property type="match status" value="1"/>
</dbReference>
<sequence>MTRNWFSRGGGWSLARQLFALQVVIVVTVVLAGAGLAWYDAQRRNQQAARQEVIAVAETLAATPQLRRALRLPDPSTILQPWSQEVQADTGVDFITIMDPRGIRYTHPEPRRIGERFWGHIGPAVRGRTFTETYTGTLGPSVRAVAPVFGKAGEVRALVSVGIKVRVLAREFREQLIGLILVAAMALLLGGLGTYWVSTRLRRHTHGLRPAELSRMYEYHDAVLHGVWEGILLLSPSGSVTLCNDGAATLLSLDPSAAEGTAMDDIGLPESLVDTLRSGYSAHDELHLTADRVLLVNVSLVRSGNRDLGRVVTLRDHTELQALNRELDSMRGFSESLRSQAHESAKRLHTVVSLIELGRTEQAVEFATAELELAQQLTDRVMGAVTEPVLAAVLLGKSAEAHERGVDVVLTEDTEVDEAAIEHIERRDLVTILGNLLDNAIEAVLEGTGGQRPTVTVTARTDHDDLLVRVADNGTGLDPESAEKVFERNFSTRQNGRGLGLALVGQSFRRYGGRVEVADHDGAVFTVHLPLSPAPVAAPSAEVRS</sequence>
<evidence type="ECO:0000256" key="12">
    <source>
        <dbReference type="ARBA" id="ARBA00023012"/>
    </source>
</evidence>
<keyword evidence="12" id="KW-0902">Two-component regulatory system</keyword>
<keyword evidence="7 14" id="KW-0812">Transmembrane</keyword>
<dbReference type="Pfam" id="PF02518">
    <property type="entry name" value="HATPase_c"/>
    <property type="match status" value="1"/>
</dbReference>
<keyword evidence="6" id="KW-0808">Transferase</keyword>
<dbReference type="SMART" id="SM00387">
    <property type="entry name" value="HATPase_c"/>
    <property type="match status" value="1"/>
</dbReference>